<dbReference type="InterPro" id="IPR024047">
    <property type="entry name" value="MM3350-like_sf"/>
</dbReference>
<dbReference type="Proteomes" id="UP001596505">
    <property type="component" value="Unassembled WGS sequence"/>
</dbReference>
<evidence type="ECO:0000259" key="3">
    <source>
        <dbReference type="Pfam" id="PF23988"/>
    </source>
</evidence>
<dbReference type="Pfam" id="PF22007">
    <property type="entry name" value="DUF6930"/>
    <property type="match status" value="1"/>
</dbReference>
<evidence type="ECO:0000259" key="1">
    <source>
        <dbReference type="Pfam" id="PF07929"/>
    </source>
</evidence>
<organism evidence="4 5">
    <name type="scientific">Scopulibacillus cellulosilyticus</name>
    <dbReference type="NCBI Taxonomy" id="2665665"/>
    <lineage>
        <taxon>Bacteria</taxon>
        <taxon>Bacillati</taxon>
        <taxon>Bacillota</taxon>
        <taxon>Bacilli</taxon>
        <taxon>Bacillales</taxon>
        <taxon>Sporolactobacillaceae</taxon>
        <taxon>Scopulibacillus</taxon>
    </lineage>
</organism>
<dbReference type="PANTHER" id="PTHR41878">
    <property type="entry name" value="LEXA REPRESSOR-RELATED"/>
    <property type="match status" value="1"/>
</dbReference>
<dbReference type="InterPro" id="IPR054216">
    <property type="entry name" value="DUF6930"/>
</dbReference>
<dbReference type="InterPro" id="IPR055733">
    <property type="entry name" value="DUF7309"/>
</dbReference>
<dbReference type="Pfam" id="PF07929">
    <property type="entry name" value="PRiA4_ORF3"/>
    <property type="match status" value="1"/>
</dbReference>
<comment type="caution">
    <text evidence="4">The sequence shown here is derived from an EMBL/GenBank/DDBJ whole genome shotgun (WGS) entry which is preliminary data.</text>
</comment>
<evidence type="ECO:0000313" key="5">
    <source>
        <dbReference type="Proteomes" id="UP001596505"/>
    </source>
</evidence>
<feature type="domain" description="DUF6930" evidence="2">
    <location>
        <begin position="404"/>
        <end position="525"/>
    </location>
</feature>
<dbReference type="EMBL" id="JBHTCO010000043">
    <property type="protein sequence ID" value="MFC7395195.1"/>
    <property type="molecule type" value="Genomic_DNA"/>
</dbReference>
<dbReference type="Gene3D" id="3.10.290.30">
    <property type="entry name" value="MM3350-like"/>
    <property type="match status" value="1"/>
</dbReference>
<keyword evidence="5" id="KW-1185">Reference proteome</keyword>
<dbReference type="RefSeq" id="WP_380969479.1">
    <property type="nucleotide sequence ID" value="NZ_JBHTCO010000043.1"/>
</dbReference>
<sequence>MIYQLKINLKYMKPPVWRRIQVDSKITFETLHQLIQIAFDWEDYHLHDFRIELKEGHLKSARLNNMFDGPFQPGHIIIKSQKVDNDFLGLGTESLDEEKEIIEDYLLDEKDKCLYTYDFGDDWQHEIVLEKILPVEKGVNYPRCIKAMRLAPEEDSRGSLEDDDEYRELLADNKALAIEINEHFSSFWSVPEQEGDNWSELFNNVDQYKKLKPWEWMSSDQIIVVGLPDSRELTYCSVLGEAGEEFGLAIYLGNDGLKSIFKTLEGAEDYHDLVMNQRSILISFSDRDELSPDDYKLIKRQGLSFRGKKQWPLFRSFKPGYYPWLIDGEEADIINIVLRQVIEVVQRTKNNPKLVNESHFDQWFARLPIQKSGKVEWKEELITPKFYEDEEIGTVKLFESEFAVRQMKNKYKKLNIPIEFSSFYGPEPVQENKGERPYYPSFVVAAEQKQGMIIFHDIIAHDQYAQQLQASFLKMIENLEHIPREVWLDNEKDAVILQPIFKLLSIKCIGVNKLPIIEQVRKEMFHFI</sequence>
<reference evidence="5" key="1">
    <citation type="journal article" date="2019" name="Int. J. Syst. Evol. Microbiol.">
        <title>The Global Catalogue of Microorganisms (GCM) 10K type strain sequencing project: providing services to taxonomists for standard genome sequencing and annotation.</title>
        <authorList>
            <consortium name="The Broad Institute Genomics Platform"/>
            <consortium name="The Broad Institute Genome Sequencing Center for Infectious Disease"/>
            <person name="Wu L."/>
            <person name="Ma J."/>
        </authorList>
    </citation>
    <scope>NUCLEOTIDE SEQUENCE [LARGE SCALE GENOMIC DNA]</scope>
    <source>
        <strain evidence="5">CGMCC 1.16305</strain>
    </source>
</reference>
<evidence type="ECO:0000313" key="4">
    <source>
        <dbReference type="EMBL" id="MFC7395195.1"/>
    </source>
</evidence>
<protein>
    <submittedName>
        <fullName evidence="4">Plasmid pRiA4b ORF-3 family protein</fullName>
    </submittedName>
</protein>
<proteinExistence type="predicted"/>
<dbReference type="InterPro" id="IPR012912">
    <property type="entry name" value="Plasmid_pRiA4b_Orf3-like"/>
</dbReference>
<evidence type="ECO:0000259" key="2">
    <source>
        <dbReference type="Pfam" id="PF22007"/>
    </source>
</evidence>
<dbReference type="PANTHER" id="PTHR41878:SF1">
    <property type="entry name" value="TNPR PROTEIN"/>
    <property type="match status" value="1"/>
</dbReference>
<dbReference type="SUPFAM" id="SSF159941">
    <property type="entry name" value="MM3350-like"/>
    <property type="match status" value="1"/>
</dbReference>
<feature type="domain" description="Plasmid pRiA4b Orf3-like" evidence="1">
    <location>
        <begin position="2"/>
        <end position="170"/>
    </location>
</feature>
<name>A0ABW2Q3G8_9BACL</name>
<accession>A0ABW2Q3G8</accession>
<dbReference type="Pfam" id="PF23988">
    <property type="entry name" value="DUF7309"/>
    <property type="match status" value="1"/>
</dbReference>
<feature type="domain" description="DUF7309" evidence="3">
    <location>
        <begin position="198"/>
        <end position="366"/>
    </location>
</feature>
<gene>
    <name evidence="4" type="ORF">ACFQRG_19995</name>
</gene>